<evidence type="ECO:0000259" key="1">
    <source>
        <dbReference type="PROSITE" id="PS50164"/>
    </source>
</evidence>
<dbReference type="InterPro" id="IPR000305">
    <property type="entry name" value="GIY-YIG_endonuc"/>
</dbReference>
<organism evidence="2">
    <name type="scientific">Stigeoclonium helveticum</name>
    <name type="common">Green alga</name>
    <dbReference type="NCBI Taxonomy" id="55999"/>
    <lineage>
        <taxon>Eukaryota</taxon>
        <taxon>Viridiplantae</taxon>
        <taxon>Chlorophyta</taxon>
        <taxon>core chlorophytes</taxon>
        <taxon>Chlorophyceae</taxon>
        <taxon>OCC clade</taxon>
        <taxon>Chaetophorales</taxon>
        <taxon>Chaetophoraceae</taxon>
        <taxon>Stigeoclonium</taxon>
    </lineage>
</organism>
<keyword evidence="2" id="KW-0540">Nuclease</keyword>
<proteinExistence type="predicted"/>
<dbReference type="SMART" id="SM00465">
    <property type="entry name" value="GIYc"/>
    <property type="match status" value="1"/>
</dbReference>
<feature type="domain" description="GIY-YIG" evidence="1">
    <location>
        <begin position="75"/>
        <end position="163"/>
    </location>
</feature>
<dbReference type="AlphaFoldDB" id="A0A6M4SPH9"/>
<gene>
    <name evidence="2" type="primary">orf243</name>
</gene>
<dbReference type="Pfam" id="PF01541">
    <property type="entry name" value="GIY-YIG"/>
    <property type="match status" value="1"/>
</dbReference>
<reference evidence="2" key="1">
    <citation type="journal article" date="2020" name="Mitochondrial DNA Part B Resour">
        <title>Complete mitogenomes of the chlorophycean green algae Bulbochaete rectangularis var. hiloensis (Oedogoniales) and Stigeoclonium helveticum (Chaetophorales) provide insight into the sequence of events that led to the acquisition of a reduced-derived pattern of evolution in the Chlamydomonadales and Sphaeropleales.</title>
        <authorList>
            <person name="Turmel M."/>
            <person name="Belanger A.-S."/>
            <person name="Otis C."/>
            <person name="Lemieux C."/>
        </authorList>
    </citation>
    <scope>NUCLEOTIDE SEQUENCE</scope>
</reference>
<evidence type="ECO:0000313" key="2">
    <source>
        <dbReference type="EMBL" id="QJS52063.1"/>
    </source>
</evidence>
<accession>A0A6M4SPH9</accession>
<dbReference type="InterPro" id="IPR035901">
    <property type="entry name" value="GIY-YIG_endonuc_sf"/>
</dbReference>
<dbReference type="InterPro" id="IPR006350">
    <property type="entry name" value="Intron_endoG1"/>
</dbReference>
<keyword evidence="2" id="KW-0255">Endonuclease</keyword>
<protein>
    <submittedName>
        <fullName evidence="2">Putative GIY-YIG endonuclease</fullName>
    </submittedName>
</protein>
<dbReference type="PROSITE" id="PS50164">
    <property type="entry name" value="GIY_YIG"/>
    <property type="match status" value="1"/>
</dbReference>
<geneLocation type="mitochondrion" evidence="2"/>
<dbReference type="Gene3D" id="3.40.1440.10">
    <property type="entry name" value="GIY-YIG endonuclease"/>
    <property type="match status" value="1"/>
</dbReference>
<name>A0A6M4SPH9_STIHE</name>
<keyword evidence="2" id="KW-0378">Hydrolase</keyword>
<sequence length="243" mass="28974">MTFYSYNLFNVNRFFVNHKTPITKNKVDKNSHKITMVTKIVTSIGLPDLMPTKYYKVFKTLTKQEFSQIRKEFKGIPLIYLWKNKETKHCYVGSSINFGKRLFGYTCVSNISRNNNIIYKAIEKYHHKAFELYILEKHTEINRANLLLREDYWTFLVNPSYNVKRKKYFILNNILYKMPVLDANAYALTVKILAEKKSLLKEIETKPSHKPIFLFEKKTECLVYYLYRTDLLCDLIGQSHQYI</sequence>
<dbReference type="EMBL" id="MN810332">
    <property type="protein sequence ID" value="QJS52063.1"/>
    <property type="molecule type" value="Genomic_DNA"/>
</dbReference>
<dbReference type="NCBIfam" id="TIGR01453">
    <property type="entry name" value="grpIintron_endo"/>
    <property type="match status" value="1"/>
</dbReference>
<keyword evidence="2" id="KW-0496">Mitochondrion</keyword>
<dbReference type="GO" id="GO:0004519">
    <property type="term" value="F:endonuclease activity"/>
    <property type="evidence" value="ECO:0007669"/>
    <property type="project" value="UniProtKB-KW"/>
</dbReference>
<dbReference type="SUPFAM" id="SSF82771">
    <property type="entry name" value="GIY-YIG endonuclease"/>
    <property type="match status" value="1"/>
</dbReference>